<keyword evidence="3" id="KW-0159">Chromosome partition</keyword>
<evidence type="ECO:0000256" key="5">
    <source>
        <dbReference type="SAM" id="MobiDB-lite"/>
    </source>
</evidence>
<dbReference type="InterPro" id="IPR036388">
    <property type="entry name" value="WH-like_DNA-bd_sf"/>
</dbReference>
<feature type="region of interest" description="Disordered" evidence="5">
    <location>
        <begin position="1"/>
        <end position="28"/>
    </location>
</feature>
<gene>
    <name evidence="6" type="primary">scpB</name>
    <name evidence="6" type="ORF">KZZ10_08545</name>
</gene>
<dbReference type="GO" id="GO:0051304">
    <property type="term" value="P:chromosome separation"/>
    <property type="evidence" value="ECO:0007669"/>
    <property type="project" value="InterPro"/>
</dbReference>
<dbReference type="InterPro" id="IPR036390">
    <property type="entry name" value="WH_DNA-bd_sf"/>
</dbReference>
<dbReference type="AlphaFoldDB" id="A0A953T5A9"/>
<evidence type="ECO:0000256" key="1">
    <source>
        <dbReference type="ARBA" id="ARBA00022490"/>
    </source>
</evidence>
<dbReference type="PANTHER" id="PTHR34298:SF2">
    <property type="entry name" value="SEGREGATION AND CONDENSATION PROTEIN B"/>
    <property type="match status" value="1"/>
</dbReference>
<dbReference type="Proteomes" id="UP000739565">
    <property type="component" value="Unassembled WGS sequence"/>
</dbReference>
<dbReference type="GO" id="GO:0051301">
    <property type="term" value="P:cell division"/>
    <property type="evidence" value="ECO:0007669"/>
    <property type="project" value="UniProtKB-KW"/>
</dbReference>
<proteinExistence type="predicted"/>
<feature type="region of interest" description="Disordered" evidence="5">
    <location>
        <begin position="238"/>
        <end position="286"/>
    </location>
</feature>
<dbReference type="NCBIfam" id="TIGR00281">
    <property type="entry name" value="SMC-Scp complex subunit ScpB"/>
    <property type="match status" value="1"/>
</dbReference>
<dbReference type="SUPFAM" id="SSF46785">
    <property type="entry name" value="Winged helix' DNA-binding domain"/>
    <property type="match status" value="2"/>
</dbReference>
<feature type="compositionally biased region" description="Basic and acidic residues" evidence="5">
    <location>
        <begin position="1"/>
        <end position="16"/>
    </location>
</feature>
<evidence type="ECO:0000313" key="6">
    <source>
        <dbReference type="EMBL" id="MBZ1350692.1"/>
    </source>
</evidence>
<dbReference type="InterPro" id="IPR005234">
    <property type="entry name" value="ScpB_csome_segregation"/>
</dbReference>
<sequence>MNGQHDNNHDNSHEQPEGGAAETSALQSIESDPVAASELVQVVEVDPEVLLHAEKVLETALLCASVPMPLNELVKLFDEPSFTAAQLTRLLEDLQQIWLDRGMELVELASGWRFQSRAAMQRHLERLSPERVPKYSRAVMETLAIIAWRQPVTRGDIEDIRGVTVSSQIIKTLEDRGWVEVIGHRDGPGRPGLLGTTRQFLDDLGLRALDELPALGEAEISEALQSLTLESGMAASKMLSTESGEQSLDAVDSLPLDLEAPADEQGVMSSETAVPPSVPPSNLESK</sequence>
<keyword evidence="2" id="KW-0132">Cell division</keyword>
<accession>A0A953T5A9</accession>
<evidence type="ECO:0000256" key="3">
    <source>
        <dbReference type="ARBA" id="ARBA00022829"/>
    </source>
</evidence>
<reference evidence="6" key="1">
    <citation type="submission" date="2021-07" db="EMBL/GenBank/DDBJ databases">
        <title>New genus and species of the family Alcaligenaceae.</title>
        <authorList>
            <person name="Hahn M.W."/>
        </authorList>
    </citation>
    <scope>NUCLEOTIDE SEQUENCE</scope>
    <source>
        <strain evidence="6">LF4-65</strain>
    </source>
</reference>
<keyword evidence="1" id="KW-0963">Cytoplasm</keyword>
<keyword evidence="7" id="KW-1185">Reference proteome</keyword>
<organism evidence="6 7">
    <name type="scientific">Zwartia hollandica</name>
    <dbReference type="NCBI Taxonomy" id="324606"/>
    <lineage>
        <taxon>Bacteria</taxon>
        <taxon>Pseudomonadati</taxon>
        <taxon>Pseudomonadota</taxon>
        <taxon>Betaproteobacteria</taxon>
        <taxon>Burkholderiales</taxon>
        <taxon>Alcaligenaceae</taxon>
        <taxon>Zwartia</taxon>
    </lineage>
</organism>
<name>A0A953T5A9_9BURK</name>
<comment type="caution">
    <text evidence="6">The sequence shown here is derived from an EMBL/GenBank/DDBJ whole genome shotgun (WGS) entry which is preliminary data.</text>
</comment>
<dbReference type="PANTHER" id="PTHR34298">
    <property type="entry name" value="SEGREGATION AND CONDENSATION PROTEIN B"/>
    <property type="match status" value="1"/>
</dbReference>
<dbReference type="EMBL" id="JAHXRI010000007">
    <property type="protein sequence ID" value="MBZ1350692.1"/>
    <property type="molecule type" value="Genomic_DNA"/>
</dbReference>
<dbReference type="Gene3D" id="1.10.10.10">
    <property type="entry name" value="Winged helix-like DNA-binding domain superfamily/Winged helix DNA-binding domain"/>
    <property type="match status" value="2"/>
</dbReference>
<evidence type="ECO:0000256" key="2">
    <source>
        <dbReference type="ARBA" id="ARBA00022618"/>
    </source>
</evidence>
<protein>
    <submittedName>
        <fullName evidence="6">SMC-Scp complex subunit ScpB</fullName>
    </submittedName>
</protein>
<keyword evidence="4" id="KW-0131">Cell cycle</keyword>
<evidence type="ECO:0000313" key="7">
    <source>
        <dbReference type="Proteomes" id="UP000739565"/>
    </source>
</evidence>
<evidence type="ECO:0000256" key="4">
    <source>
        <dbReference type="ARBA" id="ARBA00023306"/>
    </source>
</evidence>
<dbReference type="Pfam" id="PF04079">
    <property type="entry name" value="SMC_ScpB"/>
    <property type="match status" value="1"/>
</dbReference>